<accession>A0AAW1NZK3</accession>
<dbReference type="AlphaFoldDB" id="A0AAW1NZK3"/>
<keyword evidence="2" id="KW-1185">Reference proteome</keyword>
<dbReference type="EMBL" id="JALJOR010000026">
    <property type="protein sequence ID" value="KAK9802956.1"/>
    <property type="molecule type" value="Genomic_DNA"/>
</dbReference>
<reference evidence="1 2" key="1">
    <citation type="journal article" date="2024" name="Nat. Commun.">
        <title>Phylogenomics reveals the evolutionary origins of lichenization in chlorophyte algae.</title>
        <authorList>
            <person name="Puginier C."/>
            <person name="Libourel C."/>
            <person name="Otte J."/>
            <person name="Skaloud P."/>
            <person name="Haon M."/>
            <person name="Grisel S."/>
            <person name="Petersen M."/>
            <person name="Berrin J.G."/>
            <person name="Delaux P.M."/>
            <person name="Dal Grande F."/>
            <person name="Keller J."/>
        </authorList>
    </citation>
    <scope>NUCLEOTIDE SEQUENCE [LARGE SCALE GENOMIC DNA]</scope>
    <source>
        <strain evidence="1 2">SAG 2043</strain>
    </source>
</reference>
<sequence>MNGVWLQVKPGAAGDPLVTGFDGHVFEFSGARVSGDLLIHVRQNNAGFKDEAHPNGGVFMGELGFQYKDHSVFAVVDEAGNMTVTIDGDRQLSMERFHLQWTDEEATIEIEPHSPQLGHILVISTPMIIVRVHAVQPTAVNGIHMHGHIDFVTTLLTYPLADTQFHGEGQPEDYRVTHILADNFTFNQFLGALDGDAGHGRMMLDVAPYLQLDTPVNAGTWSSAHALLTALAL</sequence>
<organism evidence="1 2">
    <name type="scientific">[Myrmecia] bisecta</name>
    <dbReference type="NCBI Taxonomy" id="41462"/>
    <lineage>
        <taxon>Eukaryota</taxon>
        <taxon>Viridiplantae</taxon>
        <taxon>Chlorophyta</taxon>
        <taxon>core chlorophytes</taxon>
        <taxon>Trebouxiophyceae</taxon>
        <taxon>Trebouxiales</taxon>
        <taxon>Trebouxiaceae</taxon>
        <taxon>Myrmecia</taxon>
    </lineage>
</organism>
<name>A0AAW1NZK3_9CHLO</name>
<evidence type="ECO:0000313" key="1">
    <source>
        <dbReference type="EMBL" id="KAK9802956.1"/>
    </source>
</evidence>
<proteinExistence type="predicted"/>
<gene>
    <name evidence="1" type="ORF">WJX72_008880</name>
</gene>
<evidence type="ECO:0000313" key="2">
    <source>
        <dbReference type="Proteomes" id="UP001489004"/>
    </source>
</evidence>
<dbReference type="Proteomes" id="UP001489004">
    <property type="component" value="Unassembled WGS sequence"/>
</dbReference>
<comment type="caution">
    <text evidence="1">The sequence shown here is derived from an EMBL/GenBank/DDBJ whole genome shotgun (WGS) entry which is preliminary data.</text>
</comment>
<protein>
    <submittedName>
        <fullName evidence="1">Uncharacterized protein</fullName>
    </submittedName>
</protein>